<dbReference type="AlphaFoldDB" id="C9XXP8"/>
<keyword evidence="1" id="KW-0175">Coiled coil</keyword>
<gene>
    <name evidence="4" type="ordered locus">Ctu_10320</name>
</gene>
<sequence length="889" mass="95957">MKGRIKSRLTALAALLALALSGQSSWAAQNSAAAQGNDFLSSIQQIEVKQIDFPEPTRRAQTPSASRAQINDLQQEIARLKKQLKAAEQEKKSLSAPGDLQAQNAQLLKDNSALAKENERLTRSQQSAQREQGATSTQQAARIEVLEQKAAELQAALASKTTELAQLKKASAGHSASESTLQKQIARLETEKAAIAERDAQDSARFNRDMQALRNELNKRADELVALKTTGDKRAQSESALQKQLAQLEQEKAALAAQNEKSVGALNSKAQTLQTELDKRTAELTALKKAGAEHTQSQSALEKQLAQLEREKAALTAQNAHDVDALNSKAQTLQAELDKRTAELAALKKAGAEHTQSQSALQKQLAQLEQEKAALAAQNEKIVDALNNKAQTLQAELDKRTTELAALKKAGRRAHPEPERAAKTACTAEQEKAALAAQNEKSVDALNKQLAQLEQDKASLAAQNSMLLKTSTLSKEEKEKLQKAQAEQTALLQKNQAAEAALKAQIATLTEKLNASTTLAASTQEKATSLATKLASVKGSQSDKEKALQSQLQQAAQLAAAKEMLNKQLATAQTDIATLKQALADKESRLQQSDNALAALKEESQSVKALSTASATSQQKAQAELEALKRANEELNGKLASLNADTAAQKAQAEKEKADLLAQTEKLKADAAAQAQTLTASKTAPEVSAATLKDKANKQSYANGVMFSRLVQKSMDQMADLGIKTNLPILLAGIKDGLAQKVAIEPKALLSLHESMLKELSSREEKKYQTGIDNLEKVTAQKKLLKRNKSLFFVQTKAGKKAIAPGETINVTFKEQTIEGRVLNNNANVPVTYDENLPYIFQQALELGKRGGIMEVYCFAGDLYNPDTMPPDLFNYSLMKLTVTISAGK</sequence>
<keyword evidence="3" id="KW-0732">Signal</keyword>
<dbReference type="EMBL" id="FN543093">
    <property type="protein sequence ID" value="CBA28668.1"/>
    <property type="molecule type" value="Genomic_DNA"/>
</dbReference>
<evidence type="ECO:0000313" key="4">
    <source>
        <dbReference type="EMBL" id="CBA28668.1"/>
    </source>
</evidence>
<protein>
    <recommendedName>
        <fullName evidence="6">Peptidylprolyl isomerase</fullName>
    </recommendedName>
</protein>
<evidence type="ECO:0008006" key="6">
    <source>
        <dbReference type="Google" id="ProtNLM"/>
    </source>
</evidence>
<feature type="chain" id="PRO_5003004550" description="Peptidylprolyl isomerase" evidence="3">
    <location>
        <begin position="28"/>
        <end position="889"/>
    </location>
</feature>
<evidence type="ECO:0000256" key="2">
    <source>
        <dbReference type="SAM" id="MobiDB-lite"/>
    </source>
</evidence>
<name>C9XXP8_CROTZ</name>
<dbReference type="KEGG" id="ctu:CTU_10320"/>
<feature type="signal peptide" evidence="3">
    <location>
        <begin position="1"/>
        <end position="27"/>
    </location>
</feature>
<evidence type="ECO:0000256" key="1">
    <source>
        <dbReference type="SAM" id="Coils"/>
    </source>
</evidence>
<proteinExistence type="predicted"/>
<accession>C9XXP8</accession>
<reference evidence="4 5" key="1">
    <citation type="journal article" date="2010" name="J. Bacteriol.">
        <title>Complete Genome Sequence of Cronobacter turicensis LMG 23827, a foodborne pathogen causing deaths in neonates.</title>
        <authorList>
            <person name="Stephan R."/>
            <person name="Lehner A."/>
            <person name="Tischler P."/>
            <person name="Rattei T."/>
        </authorList>
    </citation>
    <scope>NUCLEOTIDE SEQUENCE [LARGE SCALE GENOMIC DNA]</scope>
    <source>
        <strain evidence="5">DSM 18703 / CCUG 55852 / LMG 23827 / z3032</strain>
    </source>
</reference>
<reference evidence="5" key="2">
    <citation type="journal article" date="2011" name="J. Bacteriol.">
        <title>Complete genome sequence of Cronobacter turicensis LMG 23827, a food-borne pathogen causing deaths in neonates.</title>
        <authorList>
            <person name="Stephan R."/>
            <person name="Lehner A."/>
            <person name="Tischler P."/>
            <person name="Rattei T."/>
        </authorList>
    </citation>
    <scope>NUCLEOTIDE SEQUENCE [LARGE SCALE GENOMIC DNA]</scope>
    <source>
        <strain evidence="5">DSM 18703 / CCUG 55852 / LMG 23827 / z3032</strain>
    </source>
</reference>
<feature type="compositionally biased region" description="Polar residues" evidence="2">
    <location>
        <begin position="123"/>
        <end position="136"/>
    </location>
</feature>
<dbReference type="Proteomes" id="UP000002069">
    <property type="component" value="Chromosome"/>
</dbReference>
<keyword evidence="5" id="KW-1185">Reference proteome</keyword>
<feature type="coiled-coil region" evidence="1">
    <location>
        <begin position="548"/>
        <end position="670"/>
    </location>
</feature>
<feature type="coiled-coil region" evidence="1">
    <location>
        <begin position="436"/>
        <end position="512"/>
    </location>
</feature>
<feature type="region of interest" description="Disordered" evidence="2">
    <location>
        <begin position="408"/>
        <end position="428"/>
    </location>
</feature>
<evidence type="ECO:0000313" key="5">
    <source>
        <dbReference type="Proteomes" id="UP000002069"/>
    </source>
</evidence>
<dbReference type="PATRIC" id="fig|693216.3.peg.996"/>
<dbReference type="Gene3D" id="6.10.250.920">
    <property type="match status" value="4"/>
</dbReference>
<evidence type="ECO:0000256" key="3">
    <source>
        <dbReference type="SAM" id="SignalP"/>
    </source>
</evidence>
<organism evidence="4 5">
    <name type="scientific">Cronobacter turicensis (strain DSM 18703 / CCUG 55852 / LMG 23827 / z3032)</name>
    <dbReference type="NCBI Taxonomy" id="693216"/>
    <lineage>
        <taxon>Bacteria</taxon>
        <taxon>Pseudomonadati</taxon>
        <taxon>Pseudomonadota</taxon>
        <taxon>Gammaproteobacteria</taxon>
        <taxon>Enterobacterales</taxon>
        <taxon>Enterobacteriaceae</taxon>
        <taxon>Cronobacter</taxon>
    </lineage>
</organism>
<feature type="region of interest" description="Disordered" evidence="2">
    <location>
        <begin position="117"/>
        <end position="136"/>
    </location>
</feature>
<dbReference type="HOGENOM" id="CLU_324623_0_0_6"/>